<gene>
    <name evidence="2" type="ORF">QS713_08040</name>
</gene>
<dbReference type="SUPFAM" id="SSF52540">
    <property type="entry name" value="P-loop containing nucleoside triphosphate hydrolases"/>
    <property type="match status" value="1"/>
</dbReference>
<comment type="caution">
    <text evidence="2">The sequence shown here is derived from an EMBL/GenBank/DDBJ whole genome shotgun (WGS) entry which is preliminary data.</text>
</comment>
<evidence type="ECO:0000313" key="3">
    <source>
        <dbReference type="Proteomes" id="UP001247542"/>
    </source>
</evidence>
<reference evidence="2 3" key="1">
    <citation type="submission" date="2023-06" db="EMBL/GenBank/DDBJ databases">
        <title>Draft genome sequence of Gleimia hominis type strain CCUG 57540T.</title>
        <authorList>
            <person name="Salva-Serra F."/>
            <person name="Cardew S."/>
            <person name="Jensie Markopoulos S."/>
            <person name="Ohlen M."/>
            <person name="Inganas E."/>
            <person name="Svensson-Stadler L."/>
            <person name="Moore E.R.B."/>
        </authorList>
    </citation>
    <scope>NUCLEOTIDE SEQUENCE [LARGE SCALE GENOMIC DNA]</scope>
    <source>
        <strain evidence="2 3">CCUG 57540</strain>
    </source>
</reference>
<keyword evidence="2" id="KW-0418">Kinase</keyword>
<keyword evidence="3" id="KW-1185">Reference proteome</keyword>
<dbReference type="InterPro" id="IPR006083">
    <property type="entry name" value="PRK/URK"/>
</dbReference>
<dbReference type="InterPro" id="IPR027417">
    <property type="entry name" value="P-loop_NTPase"/>
</dbReference>
<keyword evidence="2" id="KW-0808">Transferase</keyword>
<dbReference type="GO" id="GO:0016301">
    <property type="term" value="F:kinase activity"/>
    <property type="evidence" value="ECO:0007669"/>
    <property type="project" value="UniProtKB-KW"/>
</dbReference>
<sequence length="205" mass="22702">MQILNIEDLHGRLRTLEAATSERVLVGITGEPGVGKTTLAESLLGPAVGWVPMDGFHLSNNVLEQLGLRARKGAPETFDAHGYAALLRRLRHETQFPVYAPVYDRAASAAIAAGTAITPEHRVVLSEGNYLLLDTDPWAELRDIFDEIWYLQLDDDVRRERLLARHIASGKTSAAAHDWVEHVDQVNAARVRETIGRADLIVRGR</sequence>
<evidence type="ECO:0000259" key="1">
    <source>
        <dbReference type="Pfam" id="PF00485"/>
    </source>
</evidence>
<dbReference type="RefSeq" id="WP_199171092.1">
    <property type="nucleotide sequence ID" value="NZ_CP126963.1"/>
</dbReference>
<feature type="domain" description="Phosphoribulokinase/uridine kinase" evidence="1">
    <location>
        <begin position="26"/>
        <end position="202"/>
    </location>
</feature>
<dbReference type="Pfam" id="PF00485">
    <property type="entry name" value="PRK"/>
    <property type="match status" value="1"/>
</dbReference>
<evidence type="ECO:0000313" key="2">
    <source>
        <dbReference type="EMBL" id="MDT3768005.1"/>
    </source>
</evidence>
<name>A0ABU3IFJ1_9ACTO</name>
<dbReference type="Proteomes" id="UP001247542">
    <property type="component" value="Unassembled WGS sequence"/>
</dbReference>
<dbReference type="Gene3D" id="3.40.50.300">
    <property type="entry name" value="P-loop containing nucleotide triphosphate hydrolases"/>
    <property type="match status" value="2"/>
</dbReference>
<dbReference type="EMBL" id="JASXSX010000004">
    <property type="protein sequence ID" value="MDT3768005.1"/>
    <property type="molecule type" value="Genomic_DNA"/>
</dbReference>
<accession>A0ABU3IFJ1</accession>
<protein>
    <submittedName>
        <fullName evidence="2">Nucleoside/nucleotide kinase family protein</fullName>
    </submittedName>
</protein>
<proteinExistence type="predicted"/>
<organism evidence="2 3">
    <name type="scientific">Gleimia hominis</name>
    <dbReference type="NCBI Taxonomy" id="595468"/>
    <lineage>
        <taxon>Bacteria</taxon>
        <taxon>Bacillati</taxon>
        <taxon>Actinomycetota</taxon>
        <taxon>Actinomycetes</taxon>
        <taxon>Actinomycetales</taxon>
        <taxon>Actinomycetaceae</taxon>
        <taxon>Gleimia</taxon>
    </lineage>
</organism>
<dbReference type="PANTHER" id="PTHR10285">
    <property type="entry name" value="URIDINE KINASE"/>
    <property type="match status" value="1"/>
</dbReference>
<dbReference type="NCBIfam" id="NF006743">
    <property type="entry name" value="PRK09270.1-2"/>
    <property type="match status" value="1"/>
</dbReference>